<dbReference type="EMBL" id="CAJGYO010000012">
    <property type="protein sequence ID" value="CAD6264248.1"/>
    <property type="molecule type" value="Genomic_DNA"/>
</dbReference>
<reference evidence="1" key="1">
    <citation type="submission" date="2020-10" db="EMBL/GenBank/DDBJ databases">
        <authorList>
            <person name="Han B."/>
            <person name="Lu T."/>
            <person name="Zhao Q."/>
            <person name="Huang X."/>
            <person name="Zhao Y."/>
        </authorList>
    </citation>
    <scope>NUCLEOTIDE SEQUENCE</scope>
</reference>
<sequence length="455" mass="52601">MARPGYIYEYNVQEAVGAIIPYLEGTAHKTVYFDGWNGLGASAVPRAIAERPPPSLKKKFDKIIHIDCSRWKSRRALQRAIVDELKLPRHVVAHLDRQDEEDDFSGGKLRFRLNREIQKKVDSSHLFVDASGSATSYHELIEAEAREITLYAHKHGLVMGIVGGKDSQAAWDVARALHQETRLEDYSSNSLPVFGDRFFHPRRRWILLDTNSYMQEKAHAETTSLFLALKRESDQPSASSLPNDMFQQADQLRVLKLCGCTFSFSSPPFHGCYNLRFLGLDSCMDQENLAEEEKKGAVAMEIFQRLWVLDVCQTDWELPFPEEIQEQVATNIREDHIRKGRIWRSSLAPMSYKKFPKLKHVLLHDLFSLQEICEAKMTAPMLESVRIRGCWALRRPPSIGHRNNRHRRPVVHCQEDWWTKLEWDGLQAGHDPSLYEPRYSSAYYKKRLLRGTVLR</sequence>
<dbReference type="SUPFAM" id="SSF52047">
    <property type="entry name" value="RNI-like"/>
    <property type="match status" value="1"/>
</dbReference>
<dbReference type="InterPro" id="IPR032675">
    <property type="entry name" value="LRR_dom_sf"/>
</dbReference>
<keyword evidence="2" id="KW-1185">Reference proteome</keyword>
<protein>
    <submittedName>
        <fullName evidence="1">Uncharacterized protein</fullName>
    </submittedName>
</protein>
<dbReference type="AlphaFoldDB" id="A0A811QXP3"/>
<dbReference type="Proteomes" id="UP000604825">
    <property type="component" value="Unassembled WGS sequence"/>
</dbReference>
<evidence type="ECO:0000313" key="2">
    <source>
        <dbReference type="Proteomes" id="UP000604825"/>
    </source>
</evidence>
<organism evidence="1 2">
    <name type="scientific">Miscanthus lutarioriparius</name>
    <dbReference type="NCBI Taxonomy" id="422564"/>
    <lineage>
        <taxon>Eukaryota</taxon>
        <taxon>Viridiplantae</taxon>
        <taxon>Streptophyta</taxon>
        <taxon>Embryophyta</taxon>
        <taxon>Tracheophyta</taxon>
        <taxon>Spermatophyta</taxon>
        <taxon>Magnoliopsida</taxon>
        <taxon>Liliopsida</taxon>
        <taxon>Poales</taxon>
        <taxon>Poaceae</taxon>
        <taxon>PACMAD clade</taxon>
        <taxon>Panicoideae</taxon>
        <taxon>Andropogonodae</taxon>
        <taxon>Andropogoneae</taxon>
        <taxon>Saccharinae</taxon>
        <taxon>Miscanthus</taxon>
    </lineage>
</organism>
<name>A0A811QXP3_9POAL</name>
<accession>A0A811QXP3</accession>
<dbReference type="Gene3D" id="3.80.10.10">
    <property type="entry name" value="Ribonuclease Inhibitor"/>
    <property type="match status" value="1"/>
</dbReference>
<gene>
    <name evidence="1" type="ORF">NCGR_LOCUS47553</name>
</gene>
<proteinExistence type="predicted"/>
<dbReference type="OrthoDB" id="677097at2759"/>
<evidence type="ECO:0000313" key="1">
    <source>
        <dbReference type="EMBL" id="CAD6264248.1"/>
    </source>
</evidence>
<comment type="caution">
    <text evidence="1">The sequence shown here is derived from an EMBL/GenBank/DDBJ whole genome shotgun (WGS) entry which is preliminary data.</text>
</comment>